<protein>
    <submittedName>
        <fullName evidence="4">Peptidoglycan DD-metalloendopeptidase family protein</fullName>
    </submittedName>
</protein>
<keyword evidence="5" id="KW-1185">Reference proteome</keyword>
<dbReference type="Gene3D" id="2.70.70.10">
    <property type="entry name" value="Glucose Permease (Domain IIA)"/>
    <property type="match status" value="1"/>
</dbReference>
<dbReference type="InterPro" id="IPR050570">
    <property type="entry name" value="Cell_wall_metabolism_enzyme"/>
</dbReference>
<reference evidence="4 5" key="1">
    <citation type="submission" date="2024-02" db="EMBL/GenBank/DDBJ databases">
        <title>New especies of Spiribacter isolated from saline water.</title>
        <authorList>
            <person name="Leon M.J."/>
            <person name="De La Haba R."/>
            <person name="Sanchez-Porro C."/>
            <person name="Ventosa A."/>
        </authorList>
    </citation>
    <scope>NUCLEOTIDE SEQUENCE [LARGE SCALE GENOMIC DNA]</scope>
    <source>
        <strain evidence="5">ag22IC4-189</strain>
    </source>
</reference>
<evidence type="ECO:0000313" key="5">
    <source>
        <dbReference type="Proteomes" id="UP001556637"/>
    </source>
</evidence>
<dbReference type="CDD" id="cd00118">
    <property type="entry name" value="LysM"/>
    <property type="match status" value="1"/>
</dbReference>
<name>A0ABV3T5M9_9GAMM</name>
<feature type="domain" description="LysM" evidence="3">
    <location>
        <begin position="55"/>
        <end position="99"/>
    </location>
</feature>
<comment type="caution">
    <text evidence="4">The sequence shown here is derived from an EMBL/GenBank/DDBJ whole genome shotgun (WGS) entry which is preliminary data.</text>
</comment>
<feature type="compositionally biased region" description="Basic and acidic residues" evidence="2">
    <location>
        <begin position="123"/>
        <end position="133"/>
    </location>
</feature>
<dbReference type="Proteomes" id="UP001556637">
    <property type="component" value="Unassembled WGS sequence"/>
</dbReference>
<dbReference type="EMBL" id="JBAKFF010000001">
    <property type="protein sequence ID" value="MEX0430516.1"/>
    <property type="molecule type" value="Genomic_DNA"/>
</dbReference>
<dbReference type="PANTHER" id="PTHR21666:SF263">
    <property type="entry name" value="MUREIN HYDROLASE ACTIVATOR NLPD"/>
    <property type="match status" value="1"/>
</dbReference>
<proteinExistence type="inferred from homology"/>
<evidence type="ECO:0000313" key="4">
    <source>
        <dbReference type="EMBL" id="MEX0430516.1"/>
    </source>
</evidence>
<dbReference type="CDD" id="cd12797">
    <property type="entry name" value="M23_peptidase"/>
    <property type="match status" value="1"/>
</dbReference>
<dbReference type="Pfam" id="PF01476">
    <property type="entry name" value="LysM"/>
    <property type="match status" value="1"/>
</dbReference>
<dbReference type="Gene3D" id="3.10.350.10">
    <property type="entry name" value="LysM domain"/>
    <property type="match status" value="1"/>
</dbReference>
<sequence length="264" mass="28597">MVERHPPAGDRARAVTLRLRLALVSLLIAVAGCSEFDYASDRHLREAGISAGTPAAHTVREGDTLYQIAWAYGLDFRDVARWNAINDPYVIYPSQRLRLRPPQGTTARNTVARAPEAASGSDDPVRRDSEEPRAVTPREPLSGPVAWQWPSEGRLVRQYDPGALGKRGIGIAAPPGSPVKAAGAGDVVYSGDGLPGYGNLVIIKHNERFLTAYGYNRELLVGEGDRVRAGQTIARMGASGQRAGELHFEVRERGEPVNPVSYLP</sequence>
<dbReference type="InterPro" id="IPR011055">
    <property type="entry name" value="Dup_hybrid_motif"/>
</dbReference>
<organism evidence="4 5">
    <name type="scientific">Spiribacter insolitus</name>
    <dbReference type="NCBI Taxonomy" id="3122417"/>
    <lineage>
        <taxon>Bacteria</taxon>
        <taxon>Pseudomonadati</taxon>
        <taxon>Pseudomonadota</taxon>
        <taxon>Gammaproteobacteria</taxon>
        <taxon>Chromatiales</taxon>
        <taxon>Ectothiorhodospiraceae</taxon>
        <taxon>Spiribacter</taxon>
    </lineage>
</organism>
<gene>
    <name evidence="4" type="ORF">V6X30_03740</name>
</gene>
<dbReference type="SUPFAM" id="SSF51261">
    <property type="entry name" value="Duplicated hybrid motif"/>
    <property type="match status" value="1"/>
</dbReference>
<accession>A0ABV3T5M9</accession>
<dbReference type="SMART" id="SM00257">
    <property type="entry name" value="LysM"/>
    <property type="match status" value="1"/>
</dbReference>
<feature type="region of interest" description="Disordered" evidence="2">
    <location>
        <begin position="100"/>
        <end position="146"/>
    </location>
</feature>
<dbReference type="Pfam" id="PF01551">
    <property type="entry name" value="Peptidase_M23"/>
    <property type="match status" value="1"/>
</dbReference>
<evidence type="ECO:0000256" key="2">
    <source>
        <dbReference type="SAM" id="MobiDB-lite"/>
    </source>
</evidence>
<dbReference type="InterPro" id="IPR016047">
    <property type="entry name" value="M23ase_b-sheet_dom"/>
</dbReference>
<dbReference type="PANTHER" id="PTHR21666">
    <property type="entry name" value="PEPTIDASE-RELATED"/>
    <property type="match status" value="1"/>
</dbReference>
<dbReference type="RefSeq" id="WP_367983309.1">
    <property type="nucleotide sequence ID" value="NZ_JBAKFF010000001.1"/>
</dbReference>
<dbReference type="PROSITE" id="PS51782">
    <property type="entry name" value="LYSM"/>
    <property type="match status" value="1"/>
</dbReference>
<dbReference type="InterPro" id="IPR036779">
    <property type="entry name" value="LysM_dom_sf"/>
</dbReference>
<dbReference type="PROSITE" id="PS51257">
    <property type="entry name" value="PROKAR_LIPOPROTEIN"/>
    <property type="match status" value="1"/>
</dbReference>
<evidence type="ECO:0000256" key="1">
    <source>
        <dbReference type="ARBA" id="ARBA00038420"/>
    </source>
</evidence>
<comment type="similarity">
    <text evidence="1">Belongs to the E.coli NlpD/Haemophilus LppB family.</text>
</comment>
<evidence type="ECO:0000259" key="3">
    <source>
        <dbReference type="PROSITE" id="PS51782"/>
    </source>
</evidence>
<dbReference type="InterPro" id="IPR018392">
    <property type="entry name" value="LysM"/>
</dbReference>